<dbReference type="EMBL" id="CABFNB010000125">
    <property type="protein sequence ID" value="VTZ64337.1"/>
    <property type="molecule type" value="Genomic_DNA"/>
</dbReference>
<dbReference type="PANTHER" id="PTHR43085:SF1">
    <property type="entry name" value="PSEUDOURIDINE KINASE-RELATED"/>
    <property type="match status" value="1"/>
</dbReference>
<evidence type="ECO:0000313" key="10">
    <source>
        <dbReference type="Proteomes" id="UP001190825"/>
    </source>
</evidence>
<keyword evidence="5" id="KW-0067">ATP-binding</keyword>
<keyword evidence="2" id="KW-0808">Transferase</keyword>
<sequence>MHKIVTIGEILVEIVATERGDGFRQATPLIGPFPSGAPAIFIDQAGKLGQPCAIISRVGGDDFGTVNLERLKGDGVDISGIEVDPLYTTGSAFVRYRPDGSRAFVFNIRDSACGKITLDSRATRLVSECGHIHVMGSSLYAPSVVDSILEAIRIVKAGAGTVSFDPNLRPEILESPGMREALLTVLAETDVFLPSGEELFLFTEARTESEAVAELLATGVKAVVVKRGAEGASYFDASTSLTLPSFSVEEIDPTGAGDCFGATFVTFWLNGASPREALEFATASGARAVMHFGPMEGASTRAELEIFLTEQKA</sequence>
<name>A0A508X497_9HYPH</name>
<dbReference type="CDD" id="cd01166">
    <property type="entry name" value="KdgK"/>
    <property type="match status" value="1"/>
</dbReference>
<dbReference type="PANTHER" id="PTHR43085">
    <property type="entry name" value="HEXOKINASE FAMILY MEMBER"/>
    <property type="match status" value="1"/>
</dbReference>
<evidence type="ECO:0000313" key="8">
    <source>
        <dbReference type="EMBL" id="VTZ64337.1"/>
    </source>
</evidence>
<reference evidence="8 9" key="3">
    <citation type="submission" date="2019-06" db="EMBL/GenBank/DDBJ databases">
        <authorList>
            <person name="Le Quere A."/>
            <person name="Colella S."/>
        </authorList>
    </citation>
    <scope>NUCLEOTIDE SEQUENCE [LARGE SCALE GENOMIC DNA]</scope>
    <source>
        <strain evidence="8">EmedicaeMD41</strain>
    </source>
</reference>
<protein>
    <submittedName>
        <fullName evidence="8">PfkB domain protein</fullName>
    </submittedName>
    <submittedName>
        <fullName evidence="7">Sugar kinase</fullName>
    </submittedName>
</protein>
<dbReference type="EMBL" id="NBUC01000147">
    <property type="protein sequence ID" value="PLT96063.1"/>
    <property type="molecule type" value="Genomic_DNA"/>
</dbReference>
<keyword evidence="4 7" id="KW-0418">Kinase</keyword>
<dbReference type="InterPro" id="IPR029056">
    <property type="entry name" value="Ribokinase-like"/>
</dbReference>
<keyword evidence="3" id="KW-0547">Nucleotide-binding</keyword>
<dbReference type="InterPro" id="IPR011611">
    <property type="entry name" value="PfkB_dom"/>
</dbReference>
<reference evidence="7" key="1">
    <citation type="submission" date="2017-04" db="EMBL/GenBank/DDBJ databases">
        <authorList>
            <person name="Porter S."/>
            <person name="Friesen M.L."/>
            <person name="Faber-Hammond J."/>
        </authorList>
    </citation>
    <scope>NUCLEOTIDE SEQUENCE</scope>
    <source>
        <strain evidence="7">Str16</strain>
    </source>
</reference>
<evidence type="ECO:0000256" key="4">
    <source>
        <dbReference type="ARBA" id="ARBA00022777"/>
    </source>
</evidence>
<dbReference type="Gene3D" id="3.40.1190.20">
    <property type="match status" value="1"/>
</dbReference>
<comment type="similarity">
    <text evidence="1">Belongs to the carbohydrate kinase PfkB family.</text>
</comment>
<evidence type="ECO:0000259" key="6">
    <source>
        <dbReference type="Pfam" id="PF00294"/>
    </source>
</evidence>
<reference evidence="7 10" key="2">
    <citation type="journal article" date="2018" name="FEMS Microbiol. Ecol.">
        <title>Co-invading symbiotic mutualists of Medicago polymorpha retain high ancestral diversity and contain diverse accessory genomes.</title>
        <authorList>
            <person name="Porter S.S."/>
            <person name="Faber-Hammond J.J."/>
            <person name="Friesen M.L."/>
        </authorList>
    </citation>
    <scope>NUCLEOTIDE SEQUENCE [LARGE SCALE GENOMIC DNA]</scope>
    <source>
        <strain evidence="7 10">Str16</strain>
    </source>
</reference>
<dbReference type="AlphaFoldDB" id="A0A508X497"/>
<accession>A0A508X497</accession>
<organism evidence="8 9">
    <name type="scientific">Sinorhizobium medicae</name>
    <dbReference type="NCBI Taxonomy" id="110321"/>
    <lineage>
        <taxon>Bacteria</taxon>
        <taxon>Pseudomonadati</taxon>
        <taxon>Pseudomonadota</taxon>
        <taxon>Alphaproteobacteria</taxon>
        <taxon>Hyphomicrobiales</taxon>
        <taxon>Rhizobiaceae</taxon>
        <taxon>Sinorhizobium/Ensifer group</taxon>
        <taxon>Sinorhizobium</taxon>
    </lineage>
</organism>
<evidence type="ECO:0000313" key="7">
    <source>
        <dbReference type="EMBL" id="PLT96063.1"/>
    </source>
</evidence>
<feature type="domain" description="Carbohydrate kinase PfkB" evidence="6">
    <location>
        <begin position="1"/>
        <end position="299"/>
    </location>
</feature>
<proteinExistence type="inferred from homology"/>
<dbReference type="GO" id="GO:0016301">
    <property type="term" value="F:kinase activity"/>
    <property type="evidence" value="ECO:0007669"/>
    <property type="project" value="UniProtKB-KW"/>
</dbReference>
<dbReference type="RefSeq" id="WP_028053502.1">
    <property type="nucleotide sequence ID" value="NZ_ATYC01000008.1"/>
</dbReference>
<dbReference type="SUPFAM" id="SSF53613">
    <property type="entry name" value="Ribokinase-like"/>
    <property type="match status" value="1"/>
</dbReference>
<dbReference type="GO" id="GO:0005524">
    <property type="term" value="F:ATP binding"/>
    <property type="evidence" value="ECO:0007669"/>
    <property type="project" value="UniProtKB-KW"/>
</dbReference>
<evidence type="ECO:0000256" key="2">
    <source>
        <dbReference type="ARBA" id="ARBA00022679"/>
    </source>
</evidence>
<evidence type="ECO:0000256" key="1">
    <source>
        <dbReference type="ARBA" id="ARBA00010688"/>
    </source>
</evidence>
<gene>
    <name evidence="7" type="ORF">BMJ33_28880</name>
    <name evidence="8" type="ORF">EMEDMD4_570217</name>
</gene>
<evidence type="ECO:0000256" key="5">
    <source>
        <dbReference type="ARBA" id="ARBA00022840"/>
    </source>
</evidence>
<dbReference type="InterPro" id="IPR050306">
    <property type="entry name" value="PfkB_Carbo_kinase"/>
</dbReference>
<keyword evidence="10" id="KW-1185">Reference proteome</keyword>
<dbReference type="Pfam" id="PF00294">
    <property type="entry name" value="PfkB"/>
    <property type="match status" value="1"/>
</dbReference>
<dbReference type="Proteomes" id="UP001190825">
    <property type="component" value="Unassembled WGS sequence"/>
</dbReference>
<dbReference type="Proteomes" id="UP000507954">
    <property type="component" value="Unassembled WGS sequence"/>
</dbReference>
<evidence type="ECO:0000256" key="3">
    <source>
        <dbReference type="ARBA" id="ARBA00022741"/>
    </source>
</evidence>
<evidence type="ECO:0000313" key="9">
    <source>
        <dbReference type="Proteomes" id="UP000507954"/>
    </source>
</evidence>